<evidence type="ECO:0000313" key="2">
    <source>
        <dbReference type="EMBL" id="SHK42354.1"/>
    </source>
</evidence>
<evidence type="ECO:0000313" key="3">
    <source>
        <dbReference type="Proteomes" id="UP000183952"/>
    </source>
</evidence>
<dbReference type="GO" id="GO:0016747">
    <property type="term" value="F:acyltransferase activity, transferring groups other than amino-acyl groups"/>
    <property type="evidence" value="ECO:0007669"/>
    <property type="project" value="InterPro"/>
</dbReference>
<organism evidence="2 3">
    <name type="scientific">Hathewaya proteolytica DSM 3090</name>
    <dbReference type="NCBI Taxonomy" id="1121331"/>
    <lineage>
        <taxon>Bacteria</taxon>
        <taxon>Bacillati</taxon>
        <taxon>Bacillota</taxon>
        <taxon>Clostridia</taxon>
        <taxon>Eubacteriales</taxon>
        <taxon>Clostridiaceae</taxon>
        <taxon>Hathewaya</taxon>
    </lineage>
</organism>
<dbReference type="SUPFAM" id="SSF55729">
    <property type="entry name" value="Acyl-CoA N-acyltransferases (Nat)"/>
    <property type="match status" value="1"/>
</dbReference>
<gene>
    <name evidence="2" type="ORF">SAMN02745248_02510</name>
</gene>
<dbReference type="EMBL" id="FRAD01000027">
    <property type="protein sequence ID" value="SHK42354.1"/>
    <property type="molecule type" value="Genomic_DNA"/>
</dbReference>
<dbReference type="Proteomes" id="UP000183952">
    <property type="component" value="Unassembled WGS sequence"/>
</dbReference>
<dbReference type="STRING" id="1121331.SAMN02745248_02510"/>
<dbReference type="PANTHER" id="PTHR43415">
    <property type="entry name" value="SPERMIDINE N(1)-ACETYLTRANSFERASE"/>
    <property type="match status" value="1"/>
</dbReference>
<protein>
    <submittedName>
        <fullName evidence="2">Protein N-acetyltransferase, RimJ/RimL family</fullName>
    </submittedName>
</protein>
<evidence type="ECO:0000259" key="1">
    <source>
        <dbReference type="PROSITE" id="PS51186"/>
    </source>
</evidence>
<dbReference type="Gene3D" id="3.40.630.30">
    <property type="match status" value="1"/>
</dbReference>
<keyword evidence="2" id="KW-0808">Transferase</keyword>
<proteinExistence type="predicted"/>
<dbReference type="OrthoDB" id="9795206at2"/>
<dbReference type="PANTHER" id="PTHR43415:SF3">
    <property type="entry name" value="GNAT-FAMILY ACETYLTRANSFERASE"/>
    <property type="match status" value="1"/>
</dbReference>
<keyword evidence="3" id="KW-1185">Reference proteome</keyword>
<reference evidence="2 3" key="1">
    <citation type="submission" date="2016-11" db="EMBL/GenBank/DDBJ databases">
        <authorList>
            <person name="Jaros S."/>
            <person name="Januszkiewicz K."/>
            <person name="Wedrychowicz H."/>
        </authorList>
    </citation>
    <scope>NUCLEOTIDE SEQUENCE [LARGE SCALE GENOMIC DNA]</scope>
    <source>
        <strain evidence="2 3">DSM 3090</strain>
    </source>
</reference>
<dbReference type="InterPro" id="IPR016181">
    <property type="entry name" value="Acyl_CoA_acyltransferase"/>
</dbReference>
<accession>A0A1M6SC66</accession>
<dbReference type="RefSeq" id="WP_072904410.1">
    <property type="nucleotide sequence ID" value="NZ_FRAD01000027.1"/>
</dbReference>
<name>A0A1M6SC66_9CLOT</name>
<dbReference type="InterPro" id="IPR000182">
    <property type="entry name" value="GNAT_dom"/>
</dbReference>
<dbReference type="AlphaFoldDB" id="A0A1M6SC66"/>
<dbReference type="Pfam" id="PF13302">
    <property type="entry name" value="Acetyltransf_3"/>
    <property type="match status" value="1"/>
</dbReference>
<sequence length="175" mass="20418">MNVILRDLKLRDKNNFFTWVRDKEVIKYSLAVFQSMNTDQDISKWFYNILEDKSTYNQAIVDTENGKFIGYAGICKISKTNLSGEYFIFIGDKNCHSKGVGTFVTKEILKYGFEKLNLNRIMLTVSEYNIGAIKAYRKANFKQEGIMRQACYRDGKFHDKIIMGILRSEWNKKGD</sequence>
<feature type="domain" description="N-acetyltransferase" evidence="1">
    <location>
        <begin position="3"/>
        <end position="168"/>
    </location>
</feature>
<dbReference type="PROSITE" id="PS51186">
    <property type="entry name" value="GNAT"/>
    <property type="match status" value="1"/>
</dbReference>